<dbReference type="EMBL" id="CTEC01000002">
    <property type="protein sequence ID" value="CQD17081.1"/>
    <property type="molecule type" value="Genomic_DNA"/>
</dbReference>
<reference evidence="9" key="1">
    <citation type="submission" date="2015-03" db="EMBL/GenBank/DDBJ databases">
        <authorList>
            <person name="Urmite Genomes"/>
        </authorList>
    </citation>
    <scope>NUCLEOTIDE SEQUENCE [LARGE SCALE GENOMIC DNA]</scope>
    <source>
        <strain evidence="9">CSUR P1344</strain>
    </source>
</reference>
<evidence type="ECO:0000259" key="7">
    <source>
        <dbReference type="Pfam" id="PF03460"/>
    </source>
</evidence>
<evidence type="ECO:0000256" key="4">
    <source>
        <dbReference type="ARBA" id="ARBA00023002"/>
    </source>
</evidence>
<dbReference type="InterPro" id="IPR045854">
    <property type="entry name" value="NO2/SO3_Rdtase_4Fe4S_sf"/>
</dbReference>
<keyword evidence="9" id="KW-1185">Reference proteome</keyword>
<dbReference type="AlphaFoldDB" id="A0A0U1DIG6"/>
<evidence type="ECO:0000256" key="2">
    <source>
        <dbReference type="ARBA" id="ARBA00022617"/>
    </source>
</evidence>
<name>A0A0U1DIG6_9MYCO</name>
<evidence type="ECO:0000256" key="6">
    <source>
        <dbReference type="ARBA" id="ARBA00023014"/>
    </source>
</evidence>
<evidence type="ECO:0000256" key="1">
    <source>
        <dbReference type="ARBA" id="ARBA00022485"/>
    </source>
</evidence>
<dbReference type="GO" id="GO:0046872">
    <property type="term" value="F:metal ion binding"/>
    <property type="evidence" value="ECO:0007669"/>
    <property type="project" value="UniProtKB-KW"/>
</dbReference>
<dbReference type="PANTHER" id="PTHR32439">
    <property type="entry name" value="FERREDOXIN--NITRITE REDUCTASE, CHLOROPLASTIC"/>
    <property type="match status" value="1"/>
</dbReference>
<keyword evidence="5" id="KW-0408">Iron</keyword>
<dbReference type="InterPro" id="IPR036136">
    <property type="entry name" value="Nit/Sulf_reduc_fer-like_dom_sf"/>
</dbReference>
<dbReference type="Proteomes" id="UP000199601">
    <property type="component" value="Unassembled WGS sequence"/>
</dbReference>
<gene>
    <name evidence="8" type="ORF">BN000_03675</name>
</gene>
<keyword evidence="3" id="KW-0479">Metal-binding</keyword>
<dbReference type="InterPro" id="IPR012798">
    <property type="entry name" value="Cbl_synth_CobG-like"/>
</dbReference>
<evidence type="ECO:0000313" key="9">
    <source>
        <dbReference type="Proteomes" id="UP000199601"/>
    </source>
</evidence>
<proteinExistence type="predicted"/>
<evidence type="ECO:0000256" key="5">
    <source>
        <dbReference type="ARBA" id="ARBA00023004"/>
    </source>
</evidence>
<dbReference type="NCBIfam" id="TIGR02435">
    <property type="entry name" value="CobG"/>
    <property type="match status" value="1"/>
</dbReference>
<dbReference type="Pfam" id="PF03460">
    <property type="entry name" value="NIR_SIR_ferr"/>
    <property type="match status" value="1"/>
</dbReference>
<keyword evidence="2" id="KW-0349">Heme</keyword>
<dbReference type="Gene3D" id="3.90.480.20">
    <property type="match status" value="1"/>
</dbReference>
<dbReference type="InterPro" id="IPR005117">
    <property type="entry name" value="NiRdtase/SiRdtase_haem-b_fer"/>
</dbReference>
<protein>
    <submittedName>
        <fullName evidence="8">Cobalamin biosynthesis protein</fullName>
    </submittedName>
</protein>
<dbReference type="GO" id="GO:0051539">
    <property type="term" value="F:4 iron, 4 sulfur cluster binding"/>
    <property type="evidence" value="ECO:0007669"/>
    <property type="project" value="UniProtKB-KW"/>
</dbReference>
<dbReference type="GO" id="GO:0016491">
    <property type="term" value="F:oxidoreductase activity"/>
    <property type="evidence" value="ECO:0007669"/>
    <property type="project" value="UniProtKB-KW"/>
</dbReference>
<sequence>MARTRDSDACPGALQVHRAADGALARIRLPGGALTAAQLAALARVSSEHGSATLELTARGNLQVRGITDVAAAAQAIARAGLLPSETHERVRNIVASPLSGRAGGNADVRPWVAELDAAICAEPGLTGLGGRFWFGLDDGRGDVSGLCADVGVHAFPEGCALLLAGRDTGVRLSADEVVETLVVIATRFAATRGTAWRIKELDDIASLLPGVELGAAPFPAVTRAPVGWINQDRPGSEGRVALGAAVPLGVLPARVAEYLAAIEAPVVITPWRSVLVCDLDEAVADVALRVLAPLGLVFDENSPWLNVSACTGSPGCAHAAADVRADAARALDADSGVHRHFVGCDRACGSPLAGEVLLATGDGYRQLRGDRQRGQAGRSGSPPKP</sequence>
<organism evidence="8 9">
    <name type="scientific">Mycobacterium europaeum</name>
    <dbReference type="NCBI Taxonomy" id="761804"/>
    <lineage>
        <taxon>Bacteria</taxon>
        <taxon>Bacillati</taxon>
        <taxon>Actinomycetota</taxon>
        <taxon>Actinomycetes</taxon>
        <taxon>Mycobacteriales</taxon>
        <taxon>Mycobacteriaceae</taxon>
        <taxon>Mycobacterium</taxon>
        <taxon>Mycobacterium simiae complex</taxon>
    </lineage>
</organism>
<keyword evidence="1" id="KW-0004">4Fe-4S</keyword>
<dbReference type="InterPro" id="IPR051329">
    <property type="entry name" value="NIR_SIR_4Fe-4S"/>
</dbReference>
<keyword evidence="6" id="KW-0411">Iron-sulfur</keyword>
<dbReference type="SUPFAM" id="SSF55124">
    <property type="entry name" value="Nitrite/Sulfite reductase N-terminal domain-like"/>
    <property type="match status" value="2"/>
</dbReference>
<evidence type="ECO:0000313" key="8">
    <source>
        <dbReference type="EMBL" id="CQD17081.1"/>
    </source>
</evidence>
<feature type="domain" description="Nitrite/Sulfite reductase ferredoxin-like" evidence="7">
    <location>
        <begin position="24"/>
        <end position="69"/>
    </location>
</feature>
<accession>A0A0U1DIG6</accession>
<dbReference type="PANTHER" id="PTHR32439:SF9">
    <property type="entry name" value="BLR3264 PROTEIN"/>
    <property type="match status" value="1"/>
</dbReference>
<evidence type="ECO:0000256" key="3">
    <source>
        <dbReference type="ARBA" id="ARBA00022723"/>
    </source>
</evidence>
<keyword evidence="4" id="KW-0560">Oxidoreductase</keyword>
<dbReference type="RefSeq" id="WP_090422227.1">
    <property type="nucleotide sequence ID" value="NZ_CTEC01000002.1"/>
</dbReference>
<dbReference type="SUPFAM" id="SSF56014">
    <property type="entry name" value="Nitrite and sulphite reductase 4Fe-4S domain-like"/>
    <property type="match status" value="2"/>
</dbReference>